<keyword evidence="5" id="KW-0997">Cell inner membrane</keyword>
<proteinExistence type="inferred from homology"/>
<evidence type="ECO:0000256" key="7">
    <source>
        <dbReference type="ARBA" id="ARBA00022970"/>
    </source>
</evidence>
<evidence type="ECO:0000313" key="14">
    <source>
        <dbReference type="Proteomes" id="UP000022611"/>
    </source>
</evidence>
<name>A0A010RKB9_PSEFL</name>
<dbReference type="PANTHER" id="PTHR30614:SF10">
    <property type="entry name" value="ARGININE ABC TRANSPORTER PERMEASE PROTEIN ARTM"/>
    <property type="match status" value="1"/>
</dbReference>
<keyword evidence="4" id="KW-1003">Cell membrane</keyword>
<comment type="subcellular location">
    <subcellularLocation>
        <location evidence="1">Cell inner membrane</location>
        <topology evidence="1">Multi-pass membrane protein</topology>
    </subcellularLocation>
    <subcellularLocation>
        <location evidence="11">Cell membrane</location>
        <topology evidence="11">Multi-pass membrane protein</topology>
    </subcellularLocation>
</comment>
<feature type="transmembrane region" description="Helical" evidence="11">
    <location>
        <begin position="20"/>
        <end position="42"/>
    </location>
</feature>
<dbReference type="eggNOG" id="COG4160">
    <property type="taxonomic scope" value="Bacteria"/>
</dbReference>
<dbReference type="OrthoDB" id="4404959at2"/>
<dbReference type="HOGENOM" id="CLU_019602_1_4_6"/>
<evidence type="ECO:0000256" key="11">
    <source>
        <dbReference type="RuleBase" id="RU363032"/>
    </source>
</evidence>
<accession>A0A010RKB9</accession>
<comment type="caution">
    <text evidence="13">The sequence shown here is derived from an EMBL/GenBank/DDBJ whole genome shotgun (WGS) entry which is preliminary data.</text>
</comment>
<reference evidence="13 14" key="1">
    <citation type="journal article" date="2011" name="J. Bacteriol.">
        <title>Draft genome sequence of the polycyclic aromatic hydrocarbon-degrading, genetically engineered bioluminescent bioreporter Pseudomonas fluorescens HK44.</title>
        <authorList>
            <person name="Chauhan A."/>
            <person name="Layton A.C."/>
            <person name="Williams D.E."/>
            <person name="Smartt A.E."/>
            <person name="Ripp S."/>
            <person name="Karpinets T.V."/>
            <person name="Brown S.D."/>
            <person name="Sayler G.S."/>
        </authorList>
    </citation>
    <scope>NUCLEOTIDE SEQUENCE [LARGE SCALE GENOMIC DNA]</scope>
    <source>
        <strain evidence="13 14">HK44</strain>
    </source>
</reference>
<evidence type="ECO:0000256" key="5">
    <source>
        <dbReference type="ARBA" id="ARBA00022519"/>
    </source>
</evidence>
<dbReference type="PANTHER" id="PTHR30614">
    <property type="entry name" value="MEMBRANE COMPONENT OF AMINO ACID ABC TRANSPORTER"/>
    <property type="match status" value="1"/>
</dbReference>
<dbReference type="GO" id="GO:0043190">
    <property type="term" value="C:ATP-binding cassette (ABC) transporter complex"/>
    <property type="evidence" value="ECO:0007669"/>
    <property type="project" value="InterPro"/>
</dbReference>
<dbReference type="Gene3D" id="1.10.3720.10">
    <property type="entry name" value="MetI-like"/>
    <property type="match status" value="1"/>
</dbReference>
<dbReference type="InterPro" id="IPR035906">
    <property type="entry name" value="MetI-like_sf"/>
</dbReference>
<feature type="transmembrane region" description="Helical" evidence="11">
    <location>
        <begin position="196"/>
        <end position="218"/>
    </location>
</feature>
<evidence type="ECO:0000256" key="8">
    <source>
        <dbReference type="ARBA" id="ARBA00022989"/>
    </source>
</evidence>
<dbReference type="CDD" id="cd06261">
    <property type="entry name" value="TM_PBP2"/>
    <property type="match status" value="1"/>
</dbReference>
<feature type="domain" description="ABC transmembrane type-1" evidence="12">
    <location>
        <begin position="14"/>
        <end position="215"/>
    </location>
</feature>
<dbReference type="GO" id="GO:0006865">
    <property type="term" value="P:amino acid transport"/>
    <property type="evidence" value="ECO:0007669"/>
    <property type="project" value="UniProtKB-KW"/>
</dbReference>
<keyword evidence="8 11" id="KW-1133">Transmembrane helix</keyword>
<evidence type="ECO:0000256" key="4">
    <source>
        <dbReference type="ARBA" id="ARBA00022475"/>
    </source>
</evidence>
<evidence type="ECO:0000256" key="10">
    <source>
        <dbReference type="ARBA" id="ARBA00040319"/>
    </source>
</evidence>
<evidence type="ECO:0000256" key="3">
    <source>
        <dbReference type="ARBA" id="ARBA00022448"/>
    </source>
</evidence>
<evidence type="ECO:0000313" key="13">
    <source>
        <dbReference type="EMBL" id="EXF93066.1"/>
    </source>
</evidence>
<keyword evidence="6 11" id="KW-0812">Transmembrane</keyword>
<dbReference type="InterPro" id="IPR043429">
    <property type="entry name" value="ArtM/GltK/GlnP/TcyL/YhdX-like"/>
</dbReference>
<dbReference type="InterPro" id="IPR010065">
    <property type="entry name" value="AA_ABC_transptr_permease_3TM"/>
</dbReference>
<dbReference type="Proteomes" id="UP000022611">
    <property type="component" value="Unassembled WGS sequence"/>
</dbReference>
<dbReference type="RefSeq" id="WP_019690705.1">
    <property type="nucleotide sequence ID" value="NZ_AFOY02000015.1"/>
</dbReference>
<keyword evidence="7" id="KW-0029">Amino-acid transport</keyword>
<sequence length="252" mass="28068">MIDFAFLLDTLLKLLAALPTTLTLFFSSLSLGLLLSFIIVSMRVCRWPLLSYPARCYIMIFRGTPLIIQMYLIYYGLGQFPAVRDSVAWVVLRSSYGCAVVSLALCTAGYTAEIIRGGLLSIPYGQIEAGQAIGMSRWALLHRIIAPITLRQILPAYSTEAILMLKATALASLITVWDVTGIAQQIIQRTYRTMEVFACAALIYLVLNYIIVRAIGWFEHRLTPHLRERPVHVPTKANLDASSNPNSLRSSL</sequence>
<dbReference type="GO" id="GO:0022857">
    <property type="term" value="F:transmembrane transporter activity"/>
    <property type="evidence" value="ECO:0007669"/>
    <property type="project" value="InterPro"/>
</dbReference>
<dbReference type="Pfam" id="PF00528">
    <property type="entry name" value="BPD_transp_1"/>
    <property type="match status" value="1"/>
</dbReference>
<keyword evidence="3 11" id="KW-0813">Transport</keyword>
<gene>
    <name evidence="13" type="ORF">HK44_005065</name>
</gene>
<feature type="transmembrane region" description="Helical" evidence="11">
    <location>
        <begin position="54"/>
        <end position="74"/>
    </location>
</feature>
<comment type="similarity">
    <text evidence="2">Belongs to the binding-protein-dependent transport system permease family. HisMQ subfamily.</text>
</comment>
<dbReference type="EMBL" id="AFOY02000015">
    <property type="protein sequence ID" value="EXF93066.1"/>
    <property type="molecule type" value="Genomic_DNA"/>
</dbReference>
<keyword evidence="9 11" id="KW-0472">Membrane</keyword>
<dbReference type="PROSITE" id="PS50928">
    <property type="entry name" value="ABC_TM1"/>
    <property type="match status" value="1"/>
</dbReference>
<organism evidence="13 14">
    <name type="scientific">Pseudomonas fluorescens HK44</name>
    <dbReference type="NCBI Taxonomy" id="1042209"/>
    <lineage>
        <taxon>Bacteria</taxon>
        <taxon>Pseudomonadati</taxon>
        <taxon>Pseudomonadota</taxon>
        <taxon>Gammaproteobacteria</taxon>
        <taxon>Pseudomonadales</taxon>
        <taxon>Pseudomonadaceae</taxon>
        <taxon>Pseudomonas</taxon>
    </lineage>
</organism>
<dbReference type="NCBIfam" id="TIGR01726">
    <property type="entry name" value="HEQRo_perm_3TM"/>
    <property type="match status" value="1"/>
</dbReference>
<dbReference type="SUPFAM" id="SSF161098">
    <property type="entry name" value="MetI-like"/>
    <property type="match status" value="1"/>
</dbReference>
<protein>
    <recommendedName>
        <fullName evidence="10">Arginine ABC transporter permease protein ArtM</fullName>
    </recommendedName>
</protein>
<feature type="transmembrane region" description="Helical" evidence="11">
    <location>
        <begin position="94"/>
        <end position="112"/>
    </location>
</feature>
<evidence type="ECO:0000259" key="12">
    <source>
        <dbReference type="PROSITE" id="PS50928"/>
    </source>
</evidence>
<dbReference type="PATRIC" id="fig|1042209.11.peg.3375"/>
<dbReference type="AlphaFoldDB" id="A0A010RKB9"/>
<evidence type="ECO:0000256" key="1">
    <source>
        <dbReference type="ARBA" id="ARBA00004429"/>
    </source>
</evidence>
<evidence type="ECO:0000256" key="2">
    <source>
        <dbReference type="ARBA" id="ARBA00010072"/>
    </source>
</evidence>
<evidence type="ECO:0000256" key="9">
    <source>
        <dbReference type="ARBA" id="ARBA00023136"/>
    </source>
</evidence>
<dbReference type="InterPro" id="IPR000515">
    <property type="entry name" value="MetI-like"/>
</dbReference>
<evidence type="ECO:0000256" key="6">
    <source>
        <dbReference type="ARBA" id="ARBA00022692"/>
    </source>
</evidence>